<dbReference type="Proteomes" id="UP000422108">
    <property type="component" value="Chromosome"/>
</dbReference>
<dbReference type="GO" id="GO:0015288">
    <property type="term" value="F:porin activity"/>
    <property type="evidence" value="ECO:0007669"/>
    <property type="project" value="TreeGrafter"/>
</dbReference>
<evidence type="ECO:0000256" key="7">
    <source>
        <dbReference type="ARBA" id="ARBA00023237"/>
    </source>
</evidence>
<name>A0A5K8AI09_9BACT</name>
<dbReference type="PANTHER" id="PTHR30026:SF20">
    <property type="entry name" value="OUTER MEMBRANE PROTEIN TOLC"/>
    <property type="match status" value="1"/>
</dbReference>
<proteinExistence type="inferred from homology"/>
<comment type="subcellular location">
    <subcellularLocation>
        <location evidence="1">Cell outer membrane</location>
    </subcellularLocation>
</comment>
<comment type="similarity">
    <text evidence="2">Belongs to the outer membrane factor (OMF) (TC 1.B.17) family.</text>
</comment>
<accession>A0A5K8AI09</accession>
<protein>
    <submittedName>
        <fullName evidence="9">Transporter</fullName>
    </submittedName>
</protein>
<keyword evidence="5" id="KW-0812">Transmembrane</keyword>
<dbReference type="GO" id="GO:0015562">
    <property type="term" value="F:efflux transmembrane transporter activity"/>
    <property type="evidence" value="ECO:0007669"/>
    <property type="project" value="InterPro"/>
</dbReference>
<dbReference type="GO" id="GO:0009279">
    <property type="term" value="C:cell outer membrane"/>
    <property type="evidence" value="ECO:0007669"/>
    <property type="project" value="UniProtKB-SubCell"/>
</dbReference>
<dbReference type="InterPro" id="IPR051906">
    <property type="entry name" value="TolC-like"/>
</dbReference>
<gene>
    <name evidence="9" type="ORF">DSCOOX_55150</name>
</gene>
<sequence>MENEMMKKTILAWLVGTMIFFASSAKADKAAIDRLTVSKAVTHALANNPIIREADERIHAAIASVKSSRADLLPEASLNYSYQRQRDAPIMMFNGNVIQTAHRRLYNWNVTVIQPLFSGFALASKLNISKLDVTARQLEKEQTVLDLIRDVKSACYRLLLSNRLLKVSDQEIDALSAHQRNAELFFREGLVRPNDVLQAQVALANSIQQREKAIAEVKKAEARVNRLLNRPLDEAIQLMDIASFSKSMSLLNGKALSQEALTNRPLIKLLDISLEQLRQSLRIAKSEWYPTISLLGQYDQSGDNPGATQNDYTNDHNTSIGFQAQWKFFQSGKTRAETDRVRRQIKALDAGIIRYQNQIREEVRNAILDCHTAHKNIATARAALHQAVENWRITVLQYKQQVSTATDVLDARAFLTQAESNYFLANYDYLDAVAGLNRAIGKKRVRNGAEINRP</sequence>
<dbReference type="InterPro" id="IPR003423">
    <property type="entry name" value="OMP_efflux"/>
</dbReference>
<dbReference type="AlphaFoldDB" id="A0A5K8AI09"/>
<reference evidence="9 10" key="1">
    <citation type="submission" date="2019-11" db="EMBL/GenBank/DDBJ databases">
        <title>Comparative genomics of hydrocarbon-degrading Desulfosarcina strains.</title>
        <authorList>
            <person name="Watanabe M."/>
            <person name="Kojima H."/>
            <person name="Fukui M."/>
        </authorList>
    </citation>
    <scope>NUCLEOTIDE SEQUENCE [LARGE SCALE GENOMIC DNA]</scope>
    <source>
        <strain evidence="10">oXyS1</strain>
    </source>
</reference>
<evidence type="ECO:0000256" key="8">
    <source>
        <dbReference type="SAM" id="Coils"/>
    </source>
</evidence>
<organism evidence="9 10">
    <name type="scientific">Desulfosarcina ovata subsp. ovata</name>
    <dbReference type="NCBI Taxonomy" id="2752305"/>
    <lineage>
        <taxon>Bacteria</taxon>
        <taxon>Pseudomonadati</taxon>
        <taxon>Thermodesulfobacteriota</taxon>
        <taxon>Desulfobacteria</taxon>
        <taxon>Desulfobacterales</taxon>
        <taxon>Desulfosarcinaceae</taxon>
        <taxon>Desulfosarcina</taxon>
    </lineage>
</organism>
<dbReference type="Gene3D" id="1.20.1600.10">
    <property type="entry name" value="Outer membrane efflux proteins (OEP)"/>
    <property type="match status" value="1"/>
</dbReference>
<keyword evidence="8" id="KW-0175">Coiled coil</keyword>
<keyword evidence="3" id="KW-0813">Transport</keyword>
<dbReference type="PANTHER" id="PTHR30026">
    <property type="entry name" value="OUTER MEMBRANE PROTEIN TOLC"/>
    <property type="match status" value="1"/>
</dbReference>
<evidence type="ECO:0000256" key="1">
    <source>
        <dbReference type="ARBA" id="ARBA00004442"/>
    </source>
</evidence>
<evidence type="ECO:0000256" key="3">
    <source>
        <dbReference type="ARBA" id="ARBA00022448"/>
    </source>
</evidence>
<dbReference type="GO" id="GO:1990281">
    <property type="term" value="C:efflux pump complex"/>
    <property type="evidence" value="ECO:0007669"/>
    <property type="project" value="TreeGrafter"/>
</dbReference>
<keyword evidence="10" id="KW-1185">Reference proteome</keyword>
<dbReference type="Pfam" id="PF02321">
    <property type="entry name" value="OEP"/>
    <property type="match status" value="2"/>
</dbReference>
<keyword evidence="7" id="KW-0998">Cell outer membrane</keyword>
<dbReference type="SUPFAM" id="SSF56954">
    <property type="entry name" value="Outer membrane efflux proteins (OEP)"/>
    <property type="match status" value="1"/>
</dbReference>
<evidence type="ECO:0000256" key="5">
    <source>
        <dbReference type="ARBA" id="ARBA00022692"/>
    </source>
</evidence>
<dbReference type="EMBL" id="AP021879">
    <property type="protein sequence ID" value="BBO92335.1"/>
    <property type="molecule type" value="Genomic_DNA"/>
</dbReference>
<evidence type="ECO:0000256" key="4">
    <source>
        <dbReference type="ARBA" id="ARBA00022452"/>
    </source>
</evidence>
<keyword evidence="4" id="KW-1134">Transmembrane beta strand</keyword>
<evidence type="ECO:0000313" key="9">
    <source>
        <dbReference type="EMBL" id="BBO92335.1"/>
    </source>
</evidence>
<evidence type="ECO:0000256" key="6">
    <source>
        <dbReference type="ARBA" id="ARBA00023136"/>
    </source>
</evidence>
<evidence type="ECO:0000256" key="2">
    <source>
        <dbReference type="ARBA" id="ARBA00007613"/>
    </source>
</evidence>
<keyword evidence="6" id="KW-0472">Membrane</keyword>
<evidence type="ECO:0000313" key="10">
    <source>
        <dbReference type="Proteomes" id="UP000422108"/>
    </source>
</evidence>
<feature type="coiled-coil region" evidence="8">
    <location>
        <begin position="203"/>
        <end position="230"/>
    </location>
</feature>